<dbReference type="AlphaFoldDB" id="A0A2R5GRN0"/>
<keyword evidence="2" id="KW-1185">Reference proteome</keyword>
<reference evidence="1 2" key="1">
    <citation type="submission" date="2017-12" db="EMBL/GenBank/DDBJ databases">
        <title>Sequencing, de novo assembly and annotation of complete genome of a new Thraustochytrid species, strain FCC1311.</title>
        <authorList>
            <person name="Sedici K."/>
            <person name="Godart F."/>
            <person name="Aiese Cigliano R."/>
            <person name="Sanseverino W."/>
            <person name="Barakat M."/>
            <person name="Ortet P."/>
            <person name="Marechal E."/>
            <person name="Cagnac O."/>
            <person name="Amato A."/>
        </authorList>
    </citation>
    <scope>NUCLEOTIDE SEQUENCE [LARGE SCALE GENOMIC DNA]</scope>
</reference>
<accession>A0A2R5GRN0</accession>
<dbReference type="PANTHER" id="PTHR31827">
    <property type="entry name" value="EMB|CAB89363.1"/>
    <property type="match status" value="1"/>
</dbReference>
<gene>
    <name evidence="1" type="ORF">FCC1311_097692</name>
</gene>
<proteinExistence type="predicted"/>
<comment type="caution">
    <text evidence="1">The sequence shown here is derived from an EMBL/GenBank/DDBJ whole genome shotgun (WGS) entry which is preliminary data.</text>
</comment>
<dbReference type="InParanoid" id="A0A2R5GRN0"/>
<protein>
    <submittedName>
        <fullName evidence="1">Uncharacterized protein</fullName>
    </submittedName>
</protein>
<dbReference type="PANTHER" id="PTHR31827:SF1">
    <property type="entry name" value="EMB|CAB89363.1"/>
    <property type="match status" value="1"/>
</dbReference>
<dbReference type="EMBL" id="BEYU01000162">
    <property type="protein sequence ID" value="GBG33546.1"/>
    <property type="molecule type" value="Genomic_DNA"/>
</dbReference>
<dbReference type="Proteomes" id="UP000241890">
    <property type="component" value="Unassembled WGS sequence"/>
</dbReference>
<evidence type="ECO:0000313" key="1">
    <source>
        <dbReference type="EMBL" id="GBG33546.1"/>
    </source>
</evidence>
<evidence type="ECO:0000313" key="2">
    <source>
        <dbReference type="Proteomes" id="UP000241890"/>
    </source>
</evidence>
<sequence length="296" mass="32050">MATEAARCSFPGCSNQDKRHFGRCARHRLEAFQCEVDDCVGLRILGGTRCVVHRVVNTCAICGSKDLVRFARCTDHHAVPDYCVSCGHRRQNQEGLCSTCADTPALVVRVRQSLLPPPPPAPPVSVDEAALRFFGSDAVIATKKRKAPPCKTSGCPKKANYRGFCRQHGARCARDGCESPVDTGGFCFKHRARKPQCRVAGCTNFPKGRGKVCIRHGAVMAACSVPGCTNKGAYRGHRCRKHSFTTGACERCHIHQYERGGLCKQCRLAPAPFDAATDAPVSAASLAAPERLPVTR</sequence>
<organism evidence="1 2">
    <name type="scientific">Hondaea fermentalgiana</name>
    <dbReference type="NCBI Taxonomy" id="2315210"/>
    <lineage>
        <taxon>Eukaryota</taxon>
        <taxon>Sar</taxon>
        <taxon>Stramenopiles</taxon>
        <taxon>Bigyra</taxon>
        <taxon>Labyrinthulomycetes</taxon>
        <taxon>Thraustochytrida</taxon>
        <taxon>Thraustochytriidae</taxon>
        <taxon>Hondaea</taxon>
    </lineage>
</organism>
<name>A0A2R5GRN0_9STRA</name>